<protein>
    <submittedName>
        <fullName evidence="2">Uncharacterized protein</fullName>
    </submittedName>
</protein>
<dbReference type="STRING" id="1453999.AW06_000636"/>
<feature type="compositionally biased region" description="Basic and acidic residues" evidence="1">
    <location>
        <begin position="7"/>
        <end position="20"/>
    </location>
</feature>
<gene>
    <name evidence="2" type="ORF">AW06_000636</name>
</gene>
<comment type="caution">
    <text evidence="2">The sequence shown here is derived from an EMBL/GenBank/DDBJ whole genome shotgun (WGS) entry which is preliminary data.</text>
</comment>
<dbReference type="AlphaFoldDB" id="A0A080M9W1"/>
<name>A0A080M9W1_9PROT</name>
<feature type="region of interest" description="Disordered" evidence="1">
    <location>
        <begin position="1"/>
        <end position="20"/>
    </location>
</feature>
<evidence type="ECO:0000313" key="3">
    <source>
        <dbReference type="Proteomes" id="UP000021315"/>
    </source>
</evidence>
<keyword evidence="3" id="KW-1185">Reference proteome</keyword>
<dbReference type="EMBL" id="JDST02000011">
    <property type="protein sequence ID" value="KFB78057.1"/>
    <property type="molecule type" value="Genomic_DNA"/>
</dbReference>
<proteinExistence type="predicted"/>
<accession>A0A080M9W1</accession>
<organism evidence="2 3">
    <name type="scientific">Candidatus Accumulibacter cognatus</name>
    <dbReference type="NCBI Taxonomy" id="2954383"/>
    <lineage>
        <taxon>Bacteria</taxon>
        <taxon>Pseudomonadati</taxon>
        <taxon>Pseudomonadota</taxon>
        <taxon>Betaproteobacteria</taxon>
        <taxon>Candidatus Accumulibacter</taxon>
    </lineage>
</organism>
<evidence type="ECO:0000313" key="2">
    <source>
        <dbReference type="EMBL" id="KFB78057.1"/>
    </source>
</evidence>
<sequence length="46" mass="5159">MTPLAEPLREVGIDRPTGRTDRTQLGVIRTADQFPVQPFHDNLGLE</sequence>
<reference evidence="2" key="1">
    <citation type="submission" date="2014-02" db="EMBL/GenBank/DDBJ databases">
        <title>Expanding our view of genomic diversity in Candidatus Accumulibacter clades.</title>
        <authorList>
            <person name="Skennerton C.T."/>
            <person name="Barr J.J."/>
            <person name="Slater F.R."/>
            <person name="Bond P.L."/>
            <person name="Tyson G.W."/>
        </authorList>
    </citation>
    <scope>NUCLEOTIDE SEQUENCE [LARGE SCALE GENOMIC DNA]</scope>
</reference>
<dbReference type="Proteomes" id="UP000021315">
    <property type="component" value="Unassembled WGS sequence"/>
</dbReference>
<evidence type="ECO:0000256" key="1">
    <source>
        <dbReference type="SAM" id="MobiDB-lite"/>
    </source>
</evidence>